<gene>
    <name evidence="2" type="ORF">CYNAS_LOCUS4647</name>
</gene>
<evidence type="ECO:0000313" key="3">
    <source>
        <dbReference type="Proteomes" id="UP001176961"/>
    </source>
</evidence>
<dbReference type="InterPro" id="IPR000210">
    <property type="entry name" value="BTB/POZ_dom"/>
</dbReference>
<dbReference type="EMBL" id="CATQJL010000112">
    <property type="protein sequence ID" value="CAJ0592664.1"/>
    <property type="molecule type" value="Genomic_DNA"/>
</dbReference>
<dbReference type="InterPro" id="IPR003131">
    <property type="entry name" value="T1-type_BTB"/>
</dbReference>
<proteinExistence type="predicted"/>
<protein>
    <recommendedName>
        <fullName evidence="1">BTB domain-containing protein</fullName>
    </recommendedName>
</protein>
<dbReference type="GO" id="GO:0051260">
    <property type="term" value="P:protein homooligomerization"/>
    <property type="evidence" value="ECO:0007669"/>
    <property type="project" value="InterPro"/>
</dbReference>
<dbReference type="Pfam" id="PF02214">
    <property type="entry name" value="BTB_2"/>
    <property type="match status" value="1"/>
</dbReference>
<dbReference type="Proteomes" id="UP001176961">
    <property type="component" value="Unassembled WGS sequence"/>
</dbReference>
<sequence>MTEKRKKLSGESHHGVKINVGGTIFQTSFLTLTRLDNTMLSAMVANHWRNQDELFIDRYPTHFAKVLDYLRDGENFALPLEEDVREALRKEAEFYNIPGLAKMCSKVIKVGDMVQWQESVIEEYWKYLVRYLHTYPFTESKMCMACACSTKAYVGPSSQNLPEIAFDSSTSWSGSKSIKLEKWTLLKHHMRTMKGTVIQVSEQCCHVKYSPALVHLPKSALRLSR</sequence>
<dbReference type="PANTHER" id="PTHR11145:SF12">
    <property type="entry name" value="BTB DOMAIN-CONTAINING PROTEIN"/>
    <property type="match status" value="1"/>
</dbReference>
<dbReference type="InterPro" id="IPR045068">
    <property type="entry name" value="BACURD1-3"/>
</dbReference>
<dbReference type="PANTHER" id="PTHR11145">
    <property type="entry name" value="BTB/POZ DOMAIN-CONTAINING ADAPTER FOR CUL3-MEDIATED RHOA DEGRADATION PROTEIN FAMILY MEMBER"/>
    <property type="match status" value="1"/>
</dbReference>
<accession>A0AA36DRY4</accession>
<dbReference type="InterPro" id="IPR011333">
    <property type="entry name" value="SKP1/BTB/POZ_sf"/>
</dbReference>
<dbReference type="SUPFAM" id="SSF54695">
    <property type="entry name" value="POZ domain"/>
    <property type="match status" value="1"/>
</dbReference>
<keyword evidence="3" id="KW-1185">Reference proteome</keyword>
<reference evidence="2" key="1">
    <citation type="submission" date="2023-07" db="EMBL/GenBank/DDBJ databases">
        <authorList>
            <consortium name="CYATHOMIX"/>
        </authorList>
    </citation>
    <scope>NUCLEOTIDE SEQUENCE</scope>
    <source>
        <strain evidence="2">N/A</strain>
    </source>
</reference>
<feature type="domain" description="BTB" evidence="1">
    <location>
        <begin position="14"/>
        <end position="112"/>
    </location>
</feature>
<dbReference type="Gene3D" id="3.30.710.10">
    <property type="entry name" value="Potassium Channel Kv1.1, Chain A"/>
    <property type="match status" value="1"/>
</dbReference>
<comment type="caution">
    <text evidence="2">The sequence shown here is derived from an EMBL/GenBank/DDBJ whole genome shotgun (WGS) entry which is preliminary data.</text>
</comment>
<dbReference type="SMART" id="SM00225">
    <property type="entry name" value="BTB"/>
    <property type="match status" value="1"/>
</dbReference>
<dbReference type="AlphaFoldDB" id="A0AA36DRY4"/>
<name>A0AA36DRY4_CYLNA</name>
<evidence type="ECO:0000313" key="2">
    <source>
        <dbReference type="EMBL" id="CAJ0592664.1"/>
    </source>
</evidence>
<organism evidence="2 3">
    <name type="scientific">Cylicocyclus nassatus</name>
    <name type="common">Nematode worm</name>
    <dbReference type="NCBI Taxonomy" id="53992"/>
    <lineage>
        <taxon>Eukaryota</taxon>
        <taxon>Metazoa</taxon>
        <taxon>Ecdysozoa</taxon>
        <taxon>Nematoda</taxon>
        <taxon>Chromadorea</taxon>
        <taxon>Rhabditida</taxon>
        <taxon>Rhabditina</taxon>
        <taxon>Rhabditomorpha</taxon>
        <taxon>Strongyloidea</taxon>
        <taxon>Strongylidae</taxon>
        <taxon>Cylicocyclus</taxon>
    </lineage>
</organism>
<evidence type="ECO:0000259" key="1">
    <source>
        <dbReference type="SMART" id="SM00225"/>
    </source>
</evidence>
<dbReference type="CDD" id="cd18316">
    <property type="entry name" value="BTB_POZ_KCTD-like"/>
    <property type="match status" value="1"/>
</dbReference>